<sequence length="219" mass="22296">MGDQRFADRRAAGRALGEQLVGRLPPDPLVLGLPRGGVVVAAEVAAVLGAPLDVLVVRKLGLPAQPELAMGAIAAVGGSIETVRVDPVLSAAAVDAGTFDEVGRQELAELRRREAAYREGRPPLAVSGRAVVLVDDGVATGATVRAAVSAVRAGGATSVTVAVPVGSPRACAALEPLVDGLVCLLAPRGFRAVGQAYADFDQTTDEEVRDALRGSPDPL</sequence>
<organism evidence="2 3">
    <name type="scientific">Blastococcus tunisiensis</name>
    <dbReference type="NCBI Taxonomy" id="1798228"/>
    <lineage>
        <taxon>Bacteria</taxon>
        <taxon>Bacillati</taxon>
        <taxon>Actinomycetota</taxon>
        <taxon>Actinomycetes</taxon>
        <taxon>Geodermatophilales</taxon>
        <taxon>Geodermatophilaceae</taxon>
        <taxon>Blastococcus</taxon>
    </lineage>
</organism>
<dbReference type="EMBL" id="FOND01000001">
    <property type="protein sequence ID" value="SFD87274.1"/>
    <property type="molecule type" value="Genomic_DNA"/>
</dbReference>
<name>A0A1I1VWJ6_9ACTN</name>
<dbReference type="RefSeq" id="WP_092194869.1">
    <property type="nucleotide sequence ID" value="NZ_FOND01000001.1"/>
</dbReference>
<keyword evidence="3" id="KW-1185">Reference proteome</keyword>
<dbReference type="InterPro" id="IPR000836">
    <property type="entry name" value="PRTase_dom"/>
</dbReference>
<reference evidence="3" key="1">
    <citation type="submission" date="2016-10" db="EMBL/GenBank/DDBJ databases">
        <authorList>
            <person name="Varghese N."/>
            <person name="Submissions S."/>
        </authorList>
    </citation>
    <scope>NUCLEOTIDE SEQUENCE [LARGE SCALE GENOMIC DNA]</scope>
    <source>
        <strain evidence="3">DSM 46838</strain>
    </source>
</reference>
<dbReference type="GO" id="GO:0016757">
    <property type="term" value="F:glycosyltransferase activity"/>
    <property type="evidence" value="ECO:0007669"/>
    <property type="project" value="UniProtKB-KW"/>
</dbReference>
<evidence type="ECO:0000259" key="1">
    <source>
        <dbReference type="Pfam" id="PF00156"/>
    </source>
</evidence>
<accession>A0A1I1VWJ6</accession>
<dbReference type="Gene3D" id="3.40.50.2020">
    <property type="match status" value="1"/>
</dbReference>
<protein>
    <submittedName>
        <fullName evidence="2">Predicted phosphoribosyltransferase</fullName>
    </submittedName>
</protein>
<dbReference type="STRING" id="1798228.SAMN05216574_101134"/>
<dbReference type="Proteomes" id="UP000198589">
    <property type="component" value="Unassembled WGS sequence"/>
</dbReference>
<dbReference type="CDD" id="cd06223">
    <property type="entry name" value="PRTases_typeI"/>
    <property type="match status" value="1"/>
</dbReference>
<keyword evidence="2" id="KW-0808">Transferase</keyword>
<dbReference type="InterPro" id="IPR029057">
    <property type="entry name" value="PRTase-like"/>
</dbReference>
<gene>
    <name evidence="2" type="ORF">SAMN05216574_101134</name>
</gene>
<evidence type="ECO:0000313" key="2">
    <source>
        <dbReference type="EMBL" id="SFD87274.1"/>
    </source>
</evidence>
<feature type="domain" description="Phosphoribosyltransferase" evidence="1">
    <location>
        <begin position="28"/>
        <end position="168"/>
    </location>
</feature>
<dbReference type="AlphaFoldDB" id="A0A1I1VWJ6"/>
<keyword evidence="2" id="KW-0328">Glycosyltransferase</keyword>
<evidence type="ECO:0000313" key="3">
    <source>
        <dbReference type="Proteomes" id="UP000198589"/>
    </source>
</evidence>
<dbReference type="SUPFAM" id="SSF53271">
    <property type="entry name" value="PRTase-like"/>
    <property type="match status" value="1"/>
</dbReference>
<dbReference type="Gene3D" id="3.30.1310.20">
    <property type="entry name" value="PRTase-like"/>
    <property type="match status" value="1"/>
</dbReference>
<dbReference type="OrthoDB" id="9810066at2"/>
<dbReference type="Pfam" id="PF00156">
    <property type="entry name" value="Pribosyltran"/>
    <property type="match status" value="1"/>
</dbReference>
<proteinExistence type="predicted"/>